<dbReference type="AlphaFoldDB" id="A0AAQ4DSQ2"/>
<feature type="chain" id="PRO_5042833749" description="Secreted protein" evidence="1">
    <location>
        <begin position="21"/>
        <end position="94"/>
    </location>
</feature>
<dbReference type="Proteomes" id="UP001321473">
    <property type="component" value="Unassembled WGS sequence"/>
</dbReference>
<accession>A0AAQ4DSQ2</accession>
<keyword evidence="1" id="KW-0732">Signal</keyword>
<evidence type="ECO:0000313" key="3">
    <source>
        <dbReference type="Proteomes" id="UP001321473"/>
    </source>
</evidence>
<organism evidence="2 3">
    <name type="scientific">Amblyomma americanum</name>
    <name type="common">Lone star tick</name>
    <dbReference type="NCBI Taxonomy" id="6943"/>
    <lineage>
        <taxon>Eukaryota</taxon>
        <taxon>Metazoa</taxon>
        <taxon>Ecdysozoa</taxon>
        <taxon>Arthropoda</taxon>
        <taxon>Chelicerata</taxon>
        <taxon>Arachnida</taxon>
        <taxon>Acari</taxon>
        <taxon>Parasitiformes</taxon>
        <taxon>Ixodida</taxon>
        <taxon>Ixodoidea</taxon>
        <taxon>Ixodidae</taxon>
        <taxon>Amblyomminae</taxon>
        <taxon>Amblyomma</taxon>
    </lineage>
</organism>
<protein>
    <recommendedName>
        <fullName evidence="4">Secreted protein</fullName>
    </recommendedName>
</protein>
<evidence type="ECO:0008006" key="4">
    <source>
        <dbReference type="Google" id="ProtNLM"/>
    </source>
</evidence>
<comment type="caution">
    <text evidence="2">The sequence shown here is derived from an EMBL/GenBank/DDBJ whole genome shotgun (WGS) entry which is preliminary data.</text>
</comment>
<keyword evidence="3" id="KW-1185">Reference proteome</keyword>
<evidence type="ECO:0000256" key="1">
    <source>
        <dbReference type="SAM" id="SignalP"/>
    </source>
</evidence>
<feature type="signal peptide" evidence="1">
    <location>
        <begin position="1"/>
        <end position="20"/>
    </location>
</feature>
<gene>
    <name evidence="2" type="ORF">V5799_031899</name>
</gene>
<name>A0AAQ4DSQ2_AMBAM</name>
<sequence length="94" mass="9744">MKSALLYVLLFLALIGASKCQTLLGRSHRGHQNQGFLGGRQPFITSCPRQLCNPGAKLGNPCGGSCVCGVSFARGPAPPGRLFCMQGVPSGARG</sequence>
<dbReference type="EMBL" id="JARKHS020027282">
    <property type="protein sequence ID" value="KAK8765492.1"/>
    <property type="molecule type" value="Genomic_DNA"/>
</dbReference>
<evidence type="ECO:0000313" key="2">
    <source>
        <dbReference type="EMBL" id="KAK8765492.1"/>
    </source>
</evidence>
<reference evidence="2 3" key="1">
    <citation type="journal article" date="2023" name="Arcadia Sci">
        <title>De novo assembly of a long-read Amblyomma americanum tick genome.</title>
        <authorList>
            <person name="Chou S."/>
            <person name="Poskanzer K.E."/>
            <person name="Rollins M."/>
            <person name="Thuy-Boun P.S."/>
        </authorList>
    </citation>
    <scope>NUCLEOTIDE SEQUENCE [LARGE SCALE GENOMIC DNA]</scope>
    <source>
        <strain evidence="2">F_SG_1</strain>
        <tissue evidence="2">Salivary glands</tissue>
    </source>
</reference>
<proteinExistence type="predicted"/>